<dbReference type="Pfam" id="PF08241">
    <property type="entry name" value="Methyltransf_11"/>
    <property type="match status" value="1"/>
</dbReference>
<evidence type="ECO:0000313" key="5">
    <source>
        <dbReference type="Proteomes" id="UP000634455"/>
    </source>
</evidence>
<evidence type="ECO:0000313" key="4">
    <source>
        <dbReference type="EMBL" id="GHA48078.1"/>
    </source>
</evidence>
<sequence>MQSPPKLFDTDALAMHRRRAELGAQDDWFLHDYAIDVVQERLQEVNRTFTDTAIVGWQGAQWNEKLGLSAAVVPDNETLDLAQNSCDLIIHALSLHWSNDPVGQLVQMRRALRPDGLMIAVMFGGQTLQELRIAFAQAESRVLGGISPHITPMGEIRDLGGLLQRAGYALPVADSMDVNLSYQSPLQLMHELRNMGETNVLEQRQKRMMRRDVLAAMLDEYQSAFSTPDGRVNATMEFVFLTGWAHSDTQQKPLRPGSAQSRLAQALGVAERNLDND</sequence>
<accession>A0ABQ3CYZ4</accession>
<dbReference type="GO" id="GO:0008168">
    <property type="term" value="F:methyltransferase activity"/>
    <property type="evidence" value="ECO:0007669"/>
    <property type="project" value="UniProtKB-KW"/>
</dbReference>
<gene>
    <name evidence="4" type="ORF">GCM10008927_11280</name>
</gene>
<feature type="domain" description="Methyltransferase type 11" evidence="3">
    <location>
        <begin position="69"/>
        <end position="119"/>
    </location>
</feature>
<dbReference type="Proteomes" id="UP000634455">
    <property type="component" value="Unassembled WGS sequence"/>
</dbReference>
<keyword evidence="1 4" id="KW-0489">Methyltransferase</keyword>
<protein>
    <submittedName>
        <fullName evidence="4">SAM-dependent methyltransferase</fullName>
    </submittedName>
</protein>
<evidence type="ECO:0000256" key="1">
    <source>
        <dbReference type="ARBA" id="ARBA00022603"/>
    </source>
</evidence>
<name>A0ABQ3CYZ4_9RHOB</name>
<dbReference type="Gene3D" id="3.40.50.150">
    <property type="entry name" value="Vaccinia Virus protein VP39"/>
    <property type="match status" value="1"/>
</dbReference>
<dbReference type="RefSeq" id="WP_189639619.1">
    <property type="nucleotide sequence ID" value="NZ_BMZF01000002.1"/>
</dbReference>
<comment type="caution">
    <text evidence="4">The sequence shown here is derived from an EMBL/GenBank/DDBJ whole genome shotgun (WGS) entry which is preliminary data.</text>
</comment>
<organism evidence="4 5">
    <name type="scientific">Paramylibacter ulvae</name>
    <dbReference type="NCBI Taxonomy" id="1651968"/>
    <lineage>
        <taxon>Bacteria</taxon>
        <taxon>Pseudomonadati</taxon>
        <taxon>Pseudomonadota</taxon>
        <taxon>Alphaproteobacteria</taxon>
        <taxon>Rhodobacterales</taxon>
        <taxon>Paracoccaceae</taxon>
        <taxon>Paramylibacter</taxon>
    </lineage>
</organism>
<evidence type="ECO:0000259" key="3">
    <source>
        <dbReference type="Pfam" id="PF08241"/>
    </source>
</evidence>
<dbReference type="InterPro" id="IPR029063">
    <property type="entry name" value="SAM-dependent_MTases_sf"/>
</dbReference>
<proteinExistence type="predicted"/>
<dbReference type="PANTHER" id="PTHR13090">
    <property type="entry name" value="ARGININE-HYDROXYLASE NDUFAF5, MITOCHONDRIAL"/>
    <property type="match status" value="1"/>
</dbReference>
<keyword evidence="2" id="KW-0808">Transferase</keyword>
<dbReference type="GO" id="GO:0032259">
    <property type="term" value="P:methylation"/>
    <property type="evidence" value="ECO:0007669"/>
    <property type="project" value="UniProtKB-KW"/>
</dbReference>
<dbReference type="InterPro" id="IPR013216">
    <property type="entry name" value="Methyltransf_11"/>
</dbReference>
<dbReference type="InterPro" id="IPR050602">
    <property type="entry name" value="Malonyl-ACP_OMT"/>
</dbReference>
<keyword evidence="5" id="KW-1185">Reference proteome</keyword>
<dbReference type="EMBL" id="BMZF01000002">
    <property type="protein sequence ID" value="GHA48078.1"/>
    <property type="molecule type" value="Genomic_DNA"/>
</dbReference>
<dbReference type="SUPFAM" id="SSF53335">
    <property type="entry name" value="S-adenosyl-L-methionine-dependent methyltransferases"/>
    <property type="match status" value="1"/>
</dbReference>
<reference evidence="5" key="1">
    <citation type="journal article" date="2019" name="Int. J. Syst. Evol. Microbiol.">
        <title>The Global Catalogue of Microorganisms (GCM) 10K type strain sequencing project: providing services to taxonomists for standard genome sequencing and annotation.</title>
        <authorList>
            <consortium name="The Broad Institute Genomics Platform"/>
            <consortium name="The Broad Institute Genome Sequencing Center for Infectious Disease"/>
            <person name="Wu L."/>
            <person name="Ma J."/>
        </authorList>
    </citation>
    <scope>NUCLEOTIDE SEQUENCE [LARGE SCALE GENOMIC DNA]</scope>
    <source>
        <strain evidence="5">KCTC 32465</strain>
    </source>
</reference>
<evidence type="ECO:0000256" key="2">
    <source>
        <dbReference type="ARBA" id="ARBA00022679"/>
    </source>
</evidence>
<dbReference type="PANTHER" id="PTHR13090:SF1">
    <property type="entry name" value="ARGININE-HYDROXYLASE NDUFAF5, MITOCHONDRIAL"/>
    <property type="match status" value="1"/>
</dbReference>